<dbReference type="SMART" id="SM00382">
    <property type="entry name" value="AAA"/>
    <property type="match status" value="1"/>
</dbReference>
<dbReference type="SUPFAM" id="SSF52540">
    <property type="entry name" value="P-loop containing nucleoside triphosphate hydrolases"/>
    <property type="match status" value="1"/>
</dbReference>
<dbReference type="CDD" id="cd03293">
    <property type="entry name" value="ABC_NrtD_SsuB_transporters"/>
    <property type="match status" value="1"/>
</dbReference>
<evidence type="ECO:0000313" key="6">
    <source>
        <dbReference type="EMBL" id="RCK53677.1"/>
    </source>
</evidence>
<dbReference type="Proteomes" id="UP000252517">
    <property type="component" value="Unassembled WGS sequence"/>
</dbReference>
<dbReference type="InterPro" id="IPR003593">
    <property type="entry name" value="AAA+_ATPase"/>
</dbReference>
<dbReference type="OrthoDB" id="8016555at2"/>
<dbReference type="EMBL" id="JPWH01000002">
    <property type="protein sequence ID" value="RCK53677.1"/>
    <property type="molecule type" value="Genomic_DNA"/>
</dbReference>
<comment type="caution">
    <text evidence="6">The sequence shown here is derived from an EMBL/GenBank/DDBJ whole genome shotgun (WGS) entry which is preliminary data.</text>
</comment>
<evidence type="ECO:0000256" key="3">
    <source>
        <dbReference type="ARBA" id="ARBA00022741"/>
    </source>
</evidence>
<proteinExistence type="inferred from homology"/>
<dbReference type="InterPro" id="IPR017871">
    <property type="entry name" value="ABC_transporter-like_CS"/>
</dbReference>
<organism evidence="6 7">
    <name type="scientific">Thalassospira profundimaris</name>
    <dbReference type="NCBI Taxonomy" id="502049"/>
    <lineage>
        <taxon>Bacteria</taxon>
        <taxon>Pseudomonadati</taxon>
        <taxon>Pseudomonadota</taxon>
        <taxon>Alphaproteobacteria</taxon>
        <taxon>Rhodospirillales</taxon>
        <taxon>Thalassospiraceae</taxon>
        <taxon>Thalassospira</taxon>
    </lineage>
</organism>
<dbReference type="AlphaFoldDB" id="A0A367XJ49"/>
<feature type="domain" description="ABC transporter" evidence="5">
    <location>
        <begin position="6"/>
        <end position="239"/>
    </location>
</feature>
<dbReference type="InterPro" id="IPR027417">
    <property type="entry name" value="P-loop_NTPase"/>
</dbReference>
<evidence type="ECO:0000313" key="7">
    <source>
        <dbReference type="Proteomes" id="UP000252517"/>
    </source>
</evidence>
<comment type="similarity">
    <text evidence="1">Belongs to the ABC transporter superfamily.</text>
</comment>
<keyword evidence="2" id="KW-0813">Transport</keyword>
<dbReference type="PROSITE" id="PS00211">
    <property type="entry name" value="ABC_TRANSPORTER_1"/>
    <property type="match status" value="1"/>
</dbReference>
<dbReference type="GO" id="GO:0005524">
    <property type="term" value="F:ATP binding"/>
    <property type="evidence" value="ECO:0007669"/>
    <property type="project" value="UniProtKB-KW"/>
</dbReference>
<dbReference type="RefSeq" id="WP_114087096.1">
    <property type="nucleotide sequence ID" value="NZ_JPWH01000002.1"/>
</dbReference>
<accession>A0A367XJ49</accession>
<gene>
    <name evidence="6" type="ORF">TH25_03990</name>
</gene>
<keyword evidence="4" id="KW-0067">ATP-binding</keyword>
<dbReference type="InterPro" id="IPR050166">
    <property type="entry name" value="ABC_transporter_ATP-bind"/>
</dbReference>
<dbReference type="PANTHER" id="PTHR42788">
    <property type="entry name" value="TAURINE IMPORT ATP-BINDING PROTEIN-RELATED"/>
    <property type="match status" value="1"/>
</dbReference>
<dbReference type="PROSITE" id="PS50893">
    <property type="entry name" value="ABC_TRANSPORTER_2"/>
    <property type="match status" value="1"/>
</dbReference>
<sequence>MAPDGITLSHVSKTFRGRGKTVEALRDVSLGCPAGSFTAIIGPSGCGKSTVMRIALGLENADSGDVLIDGQAPQQASRAGVTGVAFQDAALLPWRSVRKNIEVPLEVLGRKSKDQQDQIQAMIELVGLKGFENSLPGELSGGMRQRVAIARALVIQPKVLFLDEPFGALDQILRRQMNLELQRIWMETGATALLVTHGIDEAVFLADRIVVMHSKPGRIAAVIDVPFARPRLETLFSSPEFHRMCDQVAEVLYVVE</sequence>
<evidence type="ECO:0000259" key="5">
    <source>
        <dbReference type="PROSITE" id="PS50893"/>
    </source>
</evidence>
<evidence type="ECO:0000256" key="1">
    <source>
        <dbReference type="ARBA" id="ARBA00005417"/>
    </source>
</evidence>
<reference evidence="6 7" key="1">
    <citation type="submission" date="2014-07" db="EMBL/GenBank/DDBJ databases">
        <title>Draft genome sequence of Thalassospira profundimaris S25-3-2.</title>
        <authorList>
            <person name="Lai Q."/>
            <person name="Shao Z."/>
        </authorList>
    </citation>
    <scope>NUCLEOTIDE SEQUENCE [LARGE SCALE GENOMIC DNA]</scope>
    <source>
        <strain evidence="6 7">S25-3-2</strain>
    </source>
</reference>
<protein>
    <submittedName>
        <fullName evidence="6">Nitrate ABC transporter ATPase</fullName>
    </submittedName>
</protein>
<keyword evidence="3" id="KW-0547">Nucleotide-binding</keyword>
<name>A0A367XJ49_9PROT</name>
<dbReference type="InterPro" id="IPR003439">
    <property type="entry name" value="ABC_transporter-like_ATP-bd"/>
</dbReference>
<evidence type="ECO:0000256" key="4">
    <source>
        <dbReference type="ARBA" id="ARBA00022840"/>
    </source>
</evidence>
<dbReference type="PANTHER" id="PTHR42788:SF13">
    <property type="entry name" value="ALIPHATIC SULFONATES IMPORT ATP-BINDING PROTEIN SSUB"/>
    <property type="match status" value="1"/>
</dbReference>
<evidence type="ECO:0000256" key="2">
    <source>
        <dbReference type="ARBA" id="ARBA00022448"/>
    </source>
</evidence>
<dbReference type="GO" id="GO:0016887">
    <property type="term" value="F:ATP hydrolysis activity"/>
    <property type="evidence" value="ECO:0007669"/>
    <property type="project" value="InterPro"/>
</dbReference>
<dbReference type="Gene3D" id="3.40.50.300">
    <property type="entry name" value="P-loop containing nucleotide triphosphate hydrolases"/>
    <property type="match status" value="1"/>
</dbReference>
<dbReference type="Pfam" id="PF00005">
    <property type="entry name" value="ABC_tran"/>
    <property type="match status" value="1"/>
</dbReference>